<proteinExistence type="predicted"/>
<protein>
    <submittedName>
        <fullName evidence="3">Uncharacterized protein</fullName>
    </submittedName>
</protein>
<comment type="caution">
    <text evidence="3">The sequence shown here is derived from an EMBL/GenBank/DDBJ whole genome shotgun (WGS) entry which is preliminary data.</text>
</comment>
<gene>
    <name evidence="3" type="ORF">EST38_g840</name>
</gene>
<dbReference type="Gene3D" id="1.25.40.10">
    <property type="entry name" value="Tetratricopeptide repeat domain"/>
    <property type="match status" value="2"/>
</dbReference>
<dbReference type="Proteomes" id="UP000290288">
    <property type="component" value="Unassembled WGS sequence"/>
</dbReference>
<evidence type="ECO:0000313" key="4">
    <source>
        <dbReference type="Proteomes" id="UP000290288"/>
    </source>
</evidence>
<feature type="compositionally biased region" description="Basic and acidic residues" evidence="1">
    <location>
        <begin position="1044"/>
        <end position="1061"/>
    </location>
</feature>
<feature type="transmembrane region" description="Helical" evidence="2">
    <location>
        <begin position="1143"/>
        <end position="1166"/>
    </location>
</feature>
<feature type="region of interest" description="Disordered" evidence="1">
    <location>
        <begin position="1039"/>
        <end position="1110"/>
    </location>
</feature>
<reference evidence="3 4" key="1">
    <citation type="submission" date="2019-01" db="EMBL/GenBank/DDBJ databases">
        <title>Draft genome sequence of Psathyrella aberdarensis IHI B618.</title>
        <authorList>
            <person name="Buettner E."/>
            <person name="Kellner H."/>
        </authorList>
    </citation>
    <scope>NUCLEOTIDE SEQUENCE [LARGE SCALE GENOMIC DNA]</scope>
    <source>
        <strain evidence="3 4">IHI B618</strain>
    </source>
</reference>
<keyword evidence="2" id="KW-0472">Membrane</keyword>
<dbReference type="OrthoDB" id="2978551at2759"/>
<dbReference type="AlphaFoldDB" id="A0A4Q2DX25"/>
<feature type="region of interest" description="Disordered" evidence="1">
    <location>
        <begin position="964"/>
        <end position="994"/>
    </location>
</feature>
<keyword evidence="2" id="KW-0812">Transmembrane</keyword>
<dbReference type="STRING" id="2316362.A0A4Q2DX25"/>
<feature type="compositionally biased region" description="Pro residues" evidence="1">
    <location>
        <begin position="1076"/>
        <end position="1086"/>
    </location>
</feature>
<accession>A0A4Q2DX25</accession>
<evidence type="ECO:0000256" key="2">
    <source>
        <dbReference type="SAM" id="Phobius"/>
    </source>
</evidence>
<sequence>MDPLSVLGTVLAISQAAQAIRTSIDKVKGNKKRLENLVNDIISSLDDLEKFAKAHLQEVNGSPLLSSAVSKLQHDVSLLLGRCQKLARQSDGGHLSKVKAAVKSWNKRDEIEGELCRIKESISSCYAQFTEAKLRRLEVLVTNVLLDTGFGKQVVQQIGHTIATYPGSNSIENDYLCLQLRTVLDTMEAHPGYRGPISETSTLPLCFQPEFSESIPHDFLVTDVLVLSRTLRTSSVFSIAQIARDLQSLAIKLNDLDFTREACAAQKTAVQLFRNLVGGGGTNIFLPYLAHALKNLAVFLRNSGLPKEALLASQDSVGAYRIICQTYPELDFRPVLAISLKTHGEALGNVPGRDSESLEVLAEAKALYSELVEEFLAGSRPANFTILFSGCNNCLAYGDALRNEGKYNEAFAAFKQALYYLSLVSKDGLDNHVLWNTPNRVFSSVFRILMTIYENEGGPLSYAEDVVILYWKLLTIDAQRFSSHYFRSLYIFAFIRQFGHPKDAEQISIESQHISTLQFIFTEDNSFYFLGNGGCSLGSKSFDSVIERLQRTETGLRIIDQTPYFYLSFETDPPFSIPALAESIHRLIVAFAAERPGAALDAVQRATTNAIALQSTHQYLLTRILELLRDISDKIDLSNRARIVPHAQIVLERCRTALSDAEVAKELILFGYTMINAERESEGVAAVEEALSTYRNLLPESPALQSDFISCLKDFGVFLLKSAKPLRAMEILQEAIDLCHKTELNEPQNYTIKSLYVAILLHVCEYLLSTDMHAHAYTLALRVYELVASSSSPVTESQANQHTVLIQCLRLSGRPDQAREVALDVATALESNGSRPDATEAQLQAYEHLIHCYALQGNREALDTILQKAYATFKEKMGGDVSPTALGLRHDTLAIIASHYANFDRPENVLPFAKAAVETSSKAVIRNVAQDMQYLESICDVAAFLWNSGKSDDAVGLLESIAESQRDRGGELEDESDDPPPLRQTVESLPSDNFQEDLRRHMSSILAGPSASNRNLEQPIHEVLAIVSNIVELVGHASDAKGGSAEREACMKPDPSSRDGPSDETDGMFDYERVSTPPPLYSPPPSIEDESNIGERLKDNPDPQPAPLTSQIPATAETDCVSVTQTVVNTKGCASQNWPKSTLVGHGATLLLAGFVLIFLFVFLSCSTSLHDRTLKWLLV</sequence>
<name>A0A4Q2DX25_9AGAR</name>
<keyword evidence="4" id="KW-1185">Reference proteome</keyword>
<evidence type="ECO:0000256" key="1">
    <source>
        <dbReference type="SAM" id="MobiDB-lite"/>
    </source>
</evidence>
<dbReference type="EMBL" id="SDEE01000010">
    <property type="protein sequence ID" value="RXW25027.1"/>
    <property type="molecule type" value="Genomic_DNA"/>
</dbReference>
<dbReference type="SUPFAM" id="SSF48452">
    <property type="entry name" value="TPR-like"/>
    <property type="match status" value="1"/>
</dbReference>
<organism evidence="3 4">
    <name type="scientific">Candolleomyces aberdarensis</name>
    <dbReference type="NCBI Taxonomy" id="2316362"/>
    <lineage>
        <taxon>Eukaryota</taxon>
        <taxon>Fungi</taxon>
        <taxon>Dikarya</taxon>
        <taxon>Basidiomycota</taxon>
        <taxon>Agaricomycotina</taxon>
        <taxon>Agaricomycetes</taxon>
        <taxon>Agaricomycetidae</taxon>
        <taxon>Agaricales</taxon>
        <taxon>Agaricineae</taxon>
        <taxon>Psathyrellaceae</taxon>
        <taxon>Candolleomyces</taxon>
    </lineage>
</organism>
<dbReference type="InterPro" id="IPR011990">
    <property type="entry name" value="TPR-like_helical_dom_sf"/>
</dbReference>
<evidence type="ECO:0000313" key="3">
    <source>
        <dbReference type="EMBL" id="RXW25027.1"/>
    </source>
</evidence>
<keyword evidence="2" id="KW-1133">Transmembrane helix</keyword>